<dbReference type="Gene3D" id="3.40.50.300">
    <property type="entry name" value="P-loop containing nucleotide triphosphate hydrolases"/>
    <property type="match status" value="1"/>
</dbReference>
<dbReference type="OrthoDB" id="9811176at2"/>
<gene>
    <name evidence="1" type="ORF">BIW53_04950</name>
</gene>
<dbReference type="RefSeq" id="WP_070990756.1">
    <property type="nucleotide sequence ID" value="NZ_CBCSHD010000001.1"/>
</dbReference>
<protein>
    <recommendedName>
        <fullName evidence="3">Recombinase RecA</fullName>
    </recommendedName>
</protein>
<dbReference type="InterPro" id="IPR047610">
    <property type="entry name" value="ImuA_translesion"/>
</dbReference>
<dbReference type="AlphaFoldDB" id="A0A1S1N6B4"/>
<comment type="caution">
    <text evidence="1">The sequence shown here is derived from an EMBL/GenBank/DDBJ whole genome shotgun (WGS) entry which is preliminary data.</text>
</comment>
<dbReference type="Proteomes" id="UP000180253">
    <property type="component" value="Unassembled WGS sequence"/>
</dbReference>
<dbReference type="InterPro" id="IPR017166">
    <property type="entry name" value="UCP037290"/>
</dbReference>
<dbReference type="NCBIfam" id="NF033429">
    <property type="entry name" value="ImuA_translesion"/>
    <property type="match status" value="1"/>
</dbReference>
<evidence type="ECO:0000313" key="2">
    <source>
        <dbReference type="Proteomes" id="UP000180253"/>
    </source>
</evidence>
<dbReference type="PIRSF" id="PIRSF037290">
    <property type="entry name" value="UCP037290"/>
    <property type="match status" value="1"/>
</dbReference>
<evidence type="ECO:0008006" key="3">
    <source>
        <dbReference type="Google" id="ProtNLM"/>
    </source>
</evidence>
<accession>A0A1S1N6B4</accession>
<dbReference type="InterPro" id="IPR027417">
    <property type="entry name" value="P-loop_NTPase"/>
</dbReference>
<organism evidence="1 2">
    <name type="scientific">Pseudoalteromonas byunsanensis</name>
    <dbReference type="NCBI Taxonomy" id="327939"/>
    <lineage>
        <taxon>Bacteria</taxon>
        <taxon>Pseudomonadati</taxon>
        <taxon>Pseudomonadota</taxon>
        <taxon>Gammaproteobacteria</taxon>
        <taxon>Alteromonadales</taxon>
        <taxon>Pseudoalteromonadaceae</taxon>
        <taxon>Pseudoalteromonas</taxon>
    </lineage>
</organism>
<keyword evidence="2" id="KW-1185">Reference proteome</keyword>
<dbReference type="EMBL" id="MNAN01000026">
    <property type="protein sequence ID" value="OHU96677.1"/>
    <property type="molecule type" value="Genomic_DNA"/>
</dbReference>
<reference evidence="1 2" key="1">
    <citation type="submission" date="2016-10" db="EMBL/GenBank/DDBJ databases">
        <title>Pseudoalteromonas amylolytica sp. nov., isolated from the surface seawater.</title>
        <authorList>
            <person name="Wu Y.-H."/>
            <person name="Cheng H."/>
            <person name="Jin X.-B."/>
            <person name="Wang C.-S."/>
            <person name="Xu X.-W."/>
        </authorList>
    </citation>
    <scope>NUCLEOTIDE SEQUENCE [LARGE SCALE GENOMIC DNA]</scope>
    <source>
        <strain evidence="1 2">JCM 12483</strain>
    </source>
</reference>
<dbReference type="STRING" id="327939.BIW53_04950"/>
<name>A0A1S1N6B4_9GAMM</name>
<sequence>MSKIIDLLQHRQWIWQGSSHAHLSSERISTGISLLDTKLQGGLPKKGMIEVQADCGIGELQIWLPYLQQDNRLIVFINPPGVVNAHQFYHLGFDHKQLLFTNTNCAIDALWAAEQCLKSRGCGNVLLWHNSLSISQAKRLQLASEQGGSTLFLFRSVCEQQFSLPVALCLQLTAQPQGIAVKVKKQRGGWPQESFILSLADYWPQLVPEQGEASNVAVFPTPVRYAK</sequence>
<evidence type="ECO:0000313" key="1">
    <source>
        <dbReference type="EMBL" id="OHU96677.1"/>
    </source>
</evidence>
<proteinExistence type="predicted"/>
<dbReference type="SUPFAM" id="SSF52540">
    <property type="entry name" value="P-loop containing nucleoside triphosphate hydrolases"/>
    <property type="match status" value="1"/>
</dbReference>